<dbReference type="OrthoDB" id="1953676at2"/>
<evidence type="ECO:0008006" key="3">
    <source>
        <dbReference type="Google" id="ProtNLM"/>
    </source>
</evidence>
<keyword evidence="2" id="KW-1185">Reference proteome</keyword>
<organism evidence="1 2">
    <name type="scientific">Sporobacter termitidis DSM 10068</name>
    <dbReference type="NCBI Taxonomy" id="1123282"/>
    <lineage>
        <taxon>Bacteria</taxon>
        <taxon>Bacillati</taxon>
        <taxon>Bacillota</taxon>
        <taxon>Clostridia</taxon>
        <taxon>Eubacteriales</taxon>
        <taxon>Oscillospiraceae</taxon>
        <taxon>Sporobacter</taxon>
    </lineage>
</organism>
<name>A0A1M5YFX7_9FIRM</name>
<proteinExistence type="predicted"/>
<sequence length="136" mass="15366">MVKVIMGLKGSGKTKQLIDLVHAAVNQENGEVVCIEKGQKLTYDIPHAVRLIEASNYGFDSYDFLKGFISGLHAENYDITHIFIDSLLKIIDQQIDSRAEDFVEWCESFSERENIKFTITISADASLATEGIRKYF</sequence>
<accession>A0A1M5YFX7</accession>
<dbReference type="RefSeq" id="WP_073079468.1">
    <property type="nucleotide sequence ID" value="NZ_FQXV01000008.1"/>
</dbReference>
<protein>
    <recommendedName>
        <fullName evidence="3">Zonular occludens toxin (Zot)</fullName>
    </recommendedName>
</protein>
<evidence type="ECO:0000313" key="2">
    <source>
        <dbReference type="Proteomes" id="UP000183995"/>
    </source>
</evidence>
<reference evidence="1 2" key="1">
    <citation type="submission" date="2016-11" db="EMBL/GenBank/DDBJ databases">
        <authorList>
            <person name="Jaros S."/>
            <person name="Januszkiewicz K."/>
            <person name="Wedrychowicz H."/>
        </authorList>
    </citation>
    <scope>NUCLEOTIDE SEQUENCE [LARGE SCALE GENOMIC DNA]</scope>
    <source>
        <strain evidence="1 2">DSM 10068</strain>
    </source>
</reference>
<evidence type="ECO:0000313" key="1">
    <source>
        <dbReference type="EMBL" id="SHI10794.1"/>
    </source>
</evidence>
<dbReference type="AlphaFoldDB" id="A0A1M5YFX7"/>
<dbReference type="STRING" id="1123282.SAMN02745823_02481"/>
<dbReference type="EMBL" id="FQXV01000008">
    <property type="protein sequence ID" value="SHI10794.1"/>
    <property type="molecule type" value="Genomic_DNA"/>
</dbReference>
<dbReference type="Proteomes" id="UP000183995">
    <property type="component" value="Unassembled WGS sequence"/>
</dbReference>
<gene>
    <name evidence="1" type="ORF">SAMN02745823_02481</name>
</gene>